<name>A0ABP6UQU1_9ACTN</name>
<protein>
    <submittedName>
        <fullName evidence="1">Uncharacterized protein</fullName>
    </submittedName>
</protein>
<keyword evidence="2" id="KW-1185">Reference proteome</keyword>
<gene>
    <name evidence="1" type="ORF">GCM10022263_02810</name>
</gene>
<dbReference type="EMBL" id="BAABBB010000003">
    <property type="protein sequence ID" value="GAA3518517.1"/>
    <property type="molecule type" value="Genomic_DNA"/>
</dbReference>
<dbReference type="RefSeq" id="WP_218235035.1">
    <property type="nucleotide sequence ID" value="NZ_BAABBB010000003.1"/>
</dbReference>
<comment type="caution">
    <text evidence="1">The sequence shown here is derived from an EMBL/GenBank/DDBJ whole genome shotgun (WGS) entry which is preliminary data.</text>
</comment>
<organism evidence="1 2">
    <name type="scientific">Nocardioides daeguensis</name>
    <dbReference type="NCBI Taxonomy" id="908359"/>
    <lineage>
        <taxon>Bacteria</taxon>
        <taxon>Bacillati</taxon>
        <taxon>Actinomycetota</taxon>
        <taxon>Actinomycetes</taxon>
        <taxon>Propionibacteriales</taxon>
        <taxon>Nocardioidaceae</taxon>
        <taxon>Nocardioides</taxon>
    </lineage>
</organism>
<reference evidence="2" key="1">
    <citation type="journal article" date="2019" name="Int. J. Syst. Evol. Microbiol.">
        <title>The Global Catalogue of Microorganisms (GCM) 10K type strain sequencing project: providing services to taxonomists for standard genome sequencing and annotation.</title>
        <authorList>
            <consortium name="The Broad Institute Genomics Platform"/>
            <consortium name="The Broad Institute Genome Sequencing Center for Infectious Disease"/>
            <person name="Wu L."/>
            <person name="Ma J."/>
        </authorList>
    </citation>
    <scope>NUCLEOTIDE SEQUENCE [LARGE SCALE GENOMIC DNA]</scope>
    <source>
        <strain evidence="2">JCM 17460</strain>
    </source>
</reference>
<dbReference type="Proteomes" id="UP001500301">
    <property type="component" value="Unassembled WGS sequence"/>
</dbReference>
<evidence type="ECO:0000313" key="1">
    <source>
        <dbReference type="EMBL" id="GAA3518517.1"/>
    </source>
</evidence>
<evidence type="ECO:0000313" key="2">
    <source>
        <dbReference type="Proteomes" id="UP001500301"/>
    </source>
</evidence>
<accession>A0ABP6UQU1</accession>
<proteinExistence type="predicted"/>
<sequence>MSSETSYDTGAPTIEVRIYRDDVLLVRELCETEEDAAAVVEQWSDAGNVYVVVDDLSAHHGPEDILAPDDFVLDEDEDVPLASAVLPGYGTE</sequence>